<comment type="caution">
    <text evidence="3">The sequence shown here is derived from an EMBL/GenBank/DDBJ whole genome shotgun (WGS) entry which is preliminary data.</text>
</comment>
<dbReference type="InterPro" id="IPR050515">
    <property type="entry name" value="Beta-lactam/transpept"/>
</dbReference>
<gene>
    <name evidence="3" type="ORF">ACFFVI_09275</name>
</gene>
<reference evidence="3 4" key="1">
    <citation type="submission" date="2024-09" db="EMBL/GenBank/DDBJ databases">
        <authorList>
            <person name="Sun Q."/>
            <person name="Mori K."/>
        </authorList>
    </citation>
    <scope>NUCLEOTIDE SEQUENCE [LARGE SCALE GENOMIC DNA]</scope>
    <source>
        <strain evidence="3 4">TISTR 1856</strain>
    </source>
</reference>
<dbReference type="EMBL" id="JBHMDM010000004">
    <property type="protein sequence ID" value="MFB9377161.1"/>
    <property type="molecule type" value="Genomic_DNA"/>
</dbReference>
<dbReference type="RefSeq" id="WP_380134996.1">
    <property type="nucleotide sequence ID" value="NZ_JBHLUI010000003.1"/>
</dbReference>
<evidence type="ECO:0000313" key="3">
    <source>
        <dbReference type="EMBL" id="MFB9377161.1"/>
    </source>
</evidence>
<protein>
    <submittedName>
        <fullName evidence="3">Peptidoglycan D,D-transpeptidase FtsI family protein</fullName>
    </submittedName>
</protein>
<dbReference type="Pfam" id="PF21922">
    <property type="entry name" value="PBP_dimer_2"/>
    <property type="match status" value="1"/>
</dbReference>
<dbReference type="InterPro" id="IPR001460">
    <property type="entry name" value="PCN-bd_Tpept"/>
</dbReference>
<dbReference type="InterPro" id="IPR036138">
    <property type="entry name" value="PBP_dimer_sf"/>
</dbReference>
<dbReference type="SUPFAM" id="SSF56601">
    <property type="entry name" value="beta-lactamase/transpeptidase-like"/>
    <property type="match status" value="1"/>
</dbReference>
<dbReference type="Gene3D" id="3.40.710.10">
    <property type="entry name" value="DD-peptidase/beta-lactamase superfamily"/>
    <property type="match status" value="1"/>
</dbReference>
<evidence type="ECO:0000259" key="1">
    <source>
        <dbReference type="Pfam" id="PF00905"/>
    </source>
</evidence>
<dbReference type="Proteomes" id="UP001589748">
    <property type="component" value="Unassembled WGS sequence"/>
</dbReference>
<keyword evidence="4" id="KW-1185">Reference proteome</keyword>
<accession>A0ABV5LSU3</accession>
<dbReference type="InterPro" id="IPR054120">
    <property type="entry name" value="PBPA_dimer"/>
</dbReference>
<dbReference type="SUPFAM" id="SSF56519">
    <property type="entry name" value="Penicillin binding protein dimerisation domain"/>
    <property type="match status" value="1"/>
</dbReference>
<dbReference type="PANTHER" id="PTHR30627">
    <property type="entry name" value="PEPTIDOGLYCAN D,D-TRANSPEPTIDASE"/>
    <property type="match status" value="1"/>
</dbReference>
<dbReference type="Gene3D" id="3.90.1310.10">
    <property type="entry name" value="Penicillin-binding protein 2a (Domain 2)"/>
    <property type="match status" value="1"/>
</dbReference>
<evidence type="ECO:0000259" key="2">
    <source>
        <dbReference type="Pfam" id="PF21922"/>
    </source>
</evidence>
<sequence>MNRPVRRLAVVVALLFASLFASTTWIQFVRAEALNTTSGNSRQLYAELGRDRGQITVDGRAIATSVEVEGDDYQYLRQYADGPLWAPVTGFYSIRYGATGIERAENDVLAGTSDDLFYRRVTDMLKGEQPRGGSVALTLRPAVQQAASDALDGRKGAVVALDAETGDVLAMVSGPTYDPNRLATHNGTDLTDAWRQLNDDEDDPLVNRAIGGNLYPPGSTFKIVVAAAALESGSYTADTLLAGPARLTLPQTTTTLGNDEGTACGPNDQVSLLDALRESCNTAFASLGMDLGQDAVAEQAQKFGFGEDLSIPLRVTPSTFPSDLNQPQLAQSSIGQFDVRSTPLQVAMLSAAVANDGVLMKPNLVAEVRDQSFNVVDQPSSDEIGRAVSADTAATLRTMMEAVVSRGTGTRAAIPGVEVGGKTGTAQHGVGLPPYAWFTSYAIQGDRKVAVAVVIEDGGSVDSAYGGRLSAPVAKTVMQAALSDDGWGQR</sequence>
<feature type="domain" description="Penicillin binding protein A dimerisation" evidence="2">
    <location>
        <begin position="52"/>
        <end position="135"/>
    </location>
</feature>
<feature type="domain" description="Penicillin-binding protein transpeptidase" evidence="1">
    <location>
        <begin position="156"/>
        <end position="479"/>
    </location>
</feature>
<dbReference type="InterPro" id="IPR012338">
    <property type="entry name" value="Beta-lactam/transpept-like"/>
</dbReference>
<dbReference type="Pfam" id="PF00905">
    <property type="entry name" value="Transpeptidase"/>
    <property type="match status" value="1"/>
</dbReference>
<name>A0ABV5LSU3_9ACTN</name>
<organism evidence="3 4">
    <name type="scientific">Kineococcus gynurae</name>
    <dbReference type="NCBI Taxonomy" id="452979"/>
    <lineage>
        <taxon>Bacteria</taxon>
        <taxon>Bacillati</taxon>
        <taxon>Actinomycetota</taxon>
        <taxon>Actinomycetes</taxon>
        <taxon>Kineosporiales</taxon>
        <taxon>Kineosporiaceae</taxon>
        <taxon>Kineococcus</taxon>
    </lineage>
</organism>
<evidence type="ECO:0000313" key="4">
    <source>
        <dbReference type="Proteomes" id="UP001589748"/>
    </source>
</evidence>
<dbReference type="PANTHER" id="PTHR30627:SF24">
    <property type="entry name" value="PENICILLIN-BINDING PROTEIN 4B"/>
    <property type="match status" value="1"/>
</dbReference>
<proteinExistence type="predicted"/>